<dbReference type="PANTHER" id="PTHR15502:SF7">
    <property type="entry name" value="CALCINEURIN-BINDING PROTEIN CABIN-1"/>
    <property type="match status" value="1"/>
</dbReference>
<evidence type="ECO:0000256" key="4">
    <source>
        <dbReference type="SAM" id="MobiDB-lite"/>
    </source>
</evidence>
<dbReference type="eggNOG" id="ENOG502QQX4">
    <property type="taxonomic scope" value="Eukaryota"/>
</dbReference>
<reference evidence="5 6" key="1">
    <citation type="submission" date="2006-10" db="EMBL/GenBank/DDBJ databases">
        <title>The Genome Sequence of Batrachochytrium dendrobatidis JEL423.</title>
        <authorList>
            <consortium name="The Broad Institute Genome Sequencing Platform"/>
            <person name="Birren B."/>
            <person name="Lander E."/>
            <person name="Galagan J."/>
            <person name="Cuomo C."/>
            <person name="Devon K."/>
            <person name="Jaffe D."/>
            <person name="Butler J."/>
            <person name="Alvarez P."/>
            <person name="Gnerre S."/>
            <person name="Grabherr M."/>
            <person name="Kleber M."/>
            <person name="Mauceli E."/>
            <person name="Brockman W."/>
            <person name="Young S."/>
            <person name="LaButti K."/>
            <person name="Sykes S."/>
            <person name="DeCaprio D."/>
            <person name="Crawford M."/>
            <person name="Koehrsen M."/>
            <person name="Engels R."/>
            <person name="Montgomery P."/>
            <person name="Pearson M."/>
            <person name="Howarth C."/>
            <person name="Larson L."/>
            <person name="White J."/>
            <person name="O'Leary S."/>
            <person name="Kodira C."/>
            <person name="Zeng Q."/>
            <person name="Yandava C."/>
            <person name="Alvarado L."/>
            <person name="Longcore J."/>
            <person name="James T."/>
        </authorList>
    </citation>
    <scope>NUCLEOTIDE SEQUENCE [LARGE SCALE GENOMIC DNA]</scope>
    <source>
        <strain evidence="5 6">JEL423</strain>
    </source>
</reference>
<comment type="subcellular location">
    <subcellularLocation>
        <location evidence="1">Nucleus</location>
    </subcellularLocation>
</comment>
<protein>
    <submittedName>
        <fullName evidence="5">Uncharacterized protein</fullName>
    </submittedName>
</protein>
<reference evidence="5 6" key="2">
    <citation type="submission" date="2016-05" db="EMBL/GenBank/DDBJ databases">
        <title>Lineage-specific infection strategies underlie the spectrum of fungal disease in amphibians.</title>
        <authorList>
            <person name="Cuomo C.A."/>
            <person name="Farrer R.A."/>
            <person name="James T."/>
            <person name="Longcore J."/>
            <person name="Birren B."/>
        </authorList>
    </citation>
    <scope>NUCLEOTIDE SEQUENCE [LARGE SCALE GENOMIC DNA]</scope>
    <source>
        <strain evidence="5 6">JEL423</strain>
    </source>
</reference>
<accession>A0A177WEM3</accession>
<dbReference type="GO" id="GO:0031491">
    <property type="term" value="F:nucleosome binding"/>
    <property type="evidence" value="ECO:0007669"/>
    <property type="project" value="TreeGrafter"/>
</dbReference>
<feature type="compositionally biased region" description="Polar residues" evidence="4">
    <location>
        <begin position="603"/>
        <end position="613"/>
    </location>
</feature>
<dbReference type="VEuPathDB" id="FungiDB:BDEG_22460"/>
<evidence type="ECO:0000256" key="2">
    <source>
        <dbReference type="ARBA" id="ARBA00007335"/>
    </source>
</evidence>
<feature type="compositionally biased region" description="Polar residues" evidence="4">
    <location>
        <begin position="621"/>
        <end position="632"/>
    </location>
</feature>
<dbReference type="EMBL" id="DS022301">
    <property type="protein sequence ID" value="OAJ38549.1"/>
    <property type="molecule type" value="Genomic_DNA"/>
</dbReference>
<sequence length="796" mass="89878">MDEKTEKVLENALREPGIDEINNTATTGCTSTKRLYQENTRTSGRVRQKVAEETISAKGLRLCDLDSFIKLLPKGVRLDTETCLIDNDLKTQFSVILPTIKQRLFQSCLSMGKKKAENISEPVLPSLLSVLASTMDDSVPESSTQFSNPNLVPHFIASLDSSMTIQSIVSRYIIDSVMGLHTVEQSFIKDDAWSLEFSTLIIKMLITLERLGFSTCDLIRFRENLANNATESLLFYILLAEALVDSFETNLVLLSSNSFTKGFFGMDNSLLETTLSGIFSRLIGAIDTITQHTCDVSLDISIRVLWLKTRYIYATQCELFSDFALKLHEELMMSIFNKIEAERGTATVRLSNRGSIRQISPLIFQSLMDFIEAFKLFESVKEHFKEDRHSQVIEILLSILFPNFSYVIQTIPKIPQSVCEAARKLISSKAAPWSQLECLEALQKSIVGSDESQLLFNILPELLHGYILAVISSDEANELITTKVLKTLESLSMLVQNTVDAIVEQPHLSKDRVVQIIALSNSVAPLSELMARVSWLLMVAVSEDDAGSGLLKRGGDARDWVGGIVSWSWVFFLSQIQLQKHIFYNTAEWGAFFPEHPPLAEPSTESNDTCNSMRESDRSKPSTSDMQVASISNDKETIDSDNDSSISSDSQCTNPRDHFQSNIVKMMSWIHNQLAEILICASYQGVYLKYMINILSKFEYAVYSTHINQCYACLYNVTIKLDRQTLYEHESPILPFSEQPAIEMFRLFSPYILDKLSKGIHRAITNDMRVWFEQVAGVLESIPIRNSMYRFQHESN</sequence>
<proteinExistence type="inferred from homology"/>
<organism evidence="5 6">
    <name type="scientific">Batrachochytrium dendrobatidis (strain JEL423)</name>
    <dbReference type="NCBI Taxonomy" id="403673"/>
    <lineage>
        <taxon>Eukaryota</taxon>
        <taxon>Fungi</taxon>
        <taxon>Fungi incertae sedis</taxon>
        <taxon>Chytridiomycota</taxon>
        <taxon>Chytridiomycota incertae sedis</taxon>
        <taxon>Chytridiomycetes</taxon>
        <taxon>Rhizophydiales</taxon>
        <taxon>Rhizophydiales incertae sedis</taxon>
        <taxon>Batrachochytrium</taxon>
    </lineage>
</organism>
<dbReference type="GO" id="GO:0000417">
    <property type="term" value="C:HIR complex"/>
    <property type="evidence" value="ECO:0007669"/>
    <property type="project" value="TreeGrafter"/>
</dbReference>
<evidence type="ECO:0000256" key="3">
    <source>
        <dbReference type="ARBA" id="ARBA00023242"/>
    </source>
</evidence>
<comment type="similarity">
    <text evidence="2">Belongs to the HIR3 family.</text>
</comment>
<dbReference type="PANTHER" id="PTHR15502">
    <property type="entry name" value="CALCINEURIN-BINDING PROTEIN CABIN 1-RELATED"/>
    <property type="match status" value="1"/>
</dbReference>
<dbReference type="GO" id="GO:0006325">
    <property type="term" value="P:chromatin organization"/>
    <property type="evidence" value="ECO:0007669"/>
    <property type="project" value="InterPro"/>
</dbReference>
<keyword evidence="3" id="KW-0539">Nucleus</keyword>
<dbReference type="AlphaFoldDB" id="A0A177WEM3"/>
<dbReference type="Proteomes" id="UP000077115">
    <property type="component" value="Unassembled WGS sequence"/>
</dbReference>
<evidence type="ECO:0000313" key="6">
    <source>
        <dbReference type="Proteomes" id="UP000077115"/>
    </source>
</evidence>
<dbReference type="InterPro" id="IPR033053">
    <property type="entry name" value="Hir3/CABIN1"/>
</dbReference>
<dbReference type="STRING" id="403673.A0A177WEM3"/>
<feature type="region of interest" description="Disordered" evidence="4">
    <location>
        <begin position="597"/>
        <end position="654"/>
    </location>
</feature>
<dbReference type="GO" id="GO:0005634">
    <property type="term" value="C:nucleus"/>
    <property type="evidence" value="ECO:0007669"/>
    <property type="project" value="UniProtKB-SubCell"/>
</dbReference>
<evidence type="ECO:0000256" key="1">
    <source>
        <dbReference type="ARBA" id="ARBA00004123"/>
    </source>
</evidence>
<evidence type="ECO:0000313" key="5">
    <source>
        <dbReference type="EMBL" id="OAJ38549.1"/>
    </source>
</evidence>
<name>A0A177WEM3_BATDL</name>
<gene>
    <name evidence="5" type="ORF">BDEG_22460</name>
</gene>